<dbReference type="Proteomes" id="UP000808372">
    <property type="component" value="Chromosome 6"/>
</dbReference>
<evidence type="ECO:0000313" key="4">
    <source>
        <dbReference type="Proteomes" id="UP000808372"/>
    </source>
</evidence>
<dbReference type="RefSeq" id="XP_038851489.1">
    <property type="nucleotide sequence ID" value="XM_038995561.1"/>
</dbReference>
<dbReference type="InterPro" id="IPR050938">
    <property type="entry name" value="Collagen_Structural_Proteins"/>
</dbReference>
<dbReference type="PANTHER" id="PTHR37456:SF3">
    <property type="entry name" value="COLLAGEN ALPHA-1(XXV) CHAIN"/>
    <property type="match status" value="1"/>
</dbReference>
<protein>
    <submittedName>
        <fullName evidence="5">Collagen alpha-1(XXV) chain-like isoform X1</fullName>
    </submittedName>
</protein>
<evidence type="ECO:0000256" key="3">
    <source>
        <dbReference type="SAM" id="Phobius"/>
    </source>
</evidence>
<dbReference type="GeneID" id="120049311"/>
<keyword evidence="3" id="KW-0472">Membrane</keyword>
<dbReference type="PANTHER" id="PTHR37456">
    <property type="entry name" value="SI:CH211-266K2.1"/>
    <property type="match status" value="1"/>
</dbReference>
<keyword evidence="4" id="KW-1185">Reference proteome</keyword>
<feature type="transmembrane region" description="Helical" evidence="3">
    <location>
        <begin position="32"/>
        <end position="53"/>
    </location>
</feature>
<gene>
    <name evidence="5" type="primary">LOC120049311</name>
</gene>
<dbReference type="KEGG" id="snh:120049311"/>
<keyword evidence="1" id="KW-0677">Repeat</keyword>
<organism evidence="4 5">
    <name type="scientific">Salvelinus namaycush</name>
    <name type="common">Lake trout</name>
    <name type="synonym">Salmo namaycush</name>
    <dbReference type="NCBI Taxonomy" id="8040"/>
    <lineage>
        <taxon>Eukaryota</taxon>
        <taxon>Metazoa</taxon>
        <taxon>Chordata</taxon>
        <taxon>Craniata</taxon>
        <taxon>Vertebrata</taxon>
        <taxon>Euteleostomi</taxon>
        <taxon>Actinopterygii</taxon>
        <taxon>Neopterygii</taxon>
        <taxon>Teleostei</taxon>
        <taxon>Protacanthopterygii</taxon>
        <taxon>Salmoniformes</taxon>
        <taxon>Salmonidae</taxon>
        <taxon>Salmoninae</taxon>
        <taxon>Salvelinus</taxon>
    </lineage>
</organism>
<reference evidence="5" key="1">
    <citation type="submission" date="2025-08" db="UniProtKB">
        <authorList>
            <consortium name="RefSeq"/>
        </authorList>
    </citation>
    <scope>IDENTIFICATION</scope>
    <source>
        <tissue evidence="5">White muscle</tissue>
    </source>
</reference>
<evidence type="ECO:0000313" key="5">
    <source>
        <dbReference type="RefSeq" id="XP_038851489.1"/>
    </source>
</evidence>
<feature type="region of interest" description="Disordered" evidence="2">
    <location>
        <begin position="116"/>
        <end position="145"/>
    </location>
</feature>
<sequence length="167" mass="18957">MKVAETRGAHKCAEKMEREATSLKRRYCCTTVMNIISSLLSVASLAFCILLSLQTSEIKDRVLDLETRLGEHVFHRVPGFSVDQFNSLIQERVDELLSQRSYEHFAKIRIARQVSPSPDCNCPPGSPGKRGRRGRNGEPGKCAHSQITRNPVEIYPPPEYELQFFHL</sequence>
<keyword evidence="3" id="KW-0812">Transmembrane</keyword>
<name>A0A8U0UGM0_SALNM</name>
<evidence type="ECO:0000256" key="2">
    <source>
        <dbReference type="SAM" id="MobiDB-lite"/>
    </source>
</evidence>
<proteinExistence type="predicted"/>
<keyword evidence="3" id="KW-1133">Transmembrane helix</keyword>
<accession>A0A8U0UGM0</accession>
<dbReference type="AlphaFoldDB" id="A0A8U0UGM0"/>
<evidence type="ECO:0000256" key="1">
    <source>
        <dbReference type="ARBA" id="ARBA00022737"/>
    </source>
</evidence>